<gene>
    <name evidence="2" type="primary">cbiD</name>
    <name evidence="2" type="ORF">CM83_105484</name>
</gene>
<keyword evidence="1" id="KW-0472">Membrane</keyword>
<organism evidence="2">
    <name type="scientific">Lygus hesperus</name>
    <name type="common">Western plant bug</name>
    <dbReference type="NCBI Taxonomy" id="30085"/>
    <lineage>
        <taxon>Eukaryota</taxon>
        <taxon>Metazoa</taxon>
        <taxon>Ecdysozoa</taxon>
        <taxon>Arthropoda</taxon>
        <taxon>Hexapoda</taxon>
        <taxon>Insecta</taxon>
        <taxon>Pterygota</taxon>
        <taxon>Neoptera</taxon>
        <taxon>Paraneoptera</taxon>
        <taxon>Hemiptera</taxon>
        <taxon>Heteroptera</taxon>
        <taxon>Panheteroptera</taxon>
        <taxon>Cimicomorpha</taxon>
        <taxon>Miridae</taxon>
        <taxon>Mirini</taxon>
        <taxon>Lygus</taxon>
    </lineage>
</organism>
<evidence type="ECO:0000313" key="2">
    <source>
        <dbReference type="EMBL" id="JAG10427.1"/>
    </source>
</evidence>
<dbReference type="EMBL" id="GBHO01033177">
    <property type="protein sequence ID" value="JAG10427.1"/>
    <property type="molecule type" value="Transcribed_RNA"/>
</dbReference>
<feature type="non-terminal residue" evidence="2">
    <location>
        <position position="112"/>
    </location>
</feature>
<reference evidence="2" key="2">
    <citation type="submission" date="2014-07" db="EMBL/GenBank/DDBJ databases">
        <authorList>
            <person name="Hull J."/>
        </authorList>
    </citation>
    <scope>NUCLEOTIDE SEQUENCE</scope>
</reference>
<evidence type="ECO:0000256" key="1">
    <source>
        <dbReference type="SAM" id="Phobius"/>
    </source>
</evidence>
<feature type="transmembrane region" description="Helical" evidence="1">
    <location>
        <begin position="6"/>
        <end position="21"/>
    </location>
</feature>
<accession>A0A0A9WPP5</accession>
<keyword evidence="1" id="KW-0812">Transmembrane</keyword>
<reference evidence="2" key="1">
    <citation type="journal article" date="2014" name="PLoS ONE">
        <title>Transcriptome-Based Identification of ABC Transporters in the Western Tarnished Plant Bug Lygus hesperus.</title>
        <authorList>
            <person name="Hull J.J."/>
            <person name="Chaney K."/>
            <person name="Geib S.M."/>
            <person name="Fabrick J.A."/>
            <person name="Brent C.S."/>
            <person name="Walsh D."/>
            <person name="Lavine L.C."/>
        </authorList>
    </citation>
    <scope>NUCLEOTIDE SEQUENCE</scope>
</reference>
<feature type="non-terminal residue" evidence="2">
    <location>
        <position position="1"/>
    </location>
</feature>
<protein>
    <submittedName>
        <fullName evidence="2">Putative cobalt-precorrin-6A synthase [deacetylating]</fullName>
    </submittedName>
</protein>
<name>A0A0A9WPP5_LYGHE</name>
<keyword evidence="1" id="KW-1133">Transmembrane helix</keyword>
<dbReference type="AlphaFoldDB" id="A0A0A9WPP5"/>
<feature type="transmembrane region" description="Helical" evidence="1">
    <location>
        <begin position="91"/>
        <end position="108"/>
    </location>
</feature>
<feature type="transmembrane region" description="Helical" evidence="1">
    <location>
        <begin position="33"/>
        <end position="54"/>
    </location>
</feature>
<sequence length="112" mass="12867">LRYYYVTMFSIVSVVFGFYFIKKAWQEGFALLLIFRYWMIAICAVLASIINVLFLNDFLTNQVSVETAMNIDVNTHVEASHISGLYFEESFVGPFYLCLCILLADCLNECMG</sequence>
<proteinExistence type="predicted"/>